<dbReference type="Pfam" id="PF25137">
    <property type="entry name" value="ADH_Fe_C"/>
    <property type="match status" value="1"/>
</dbReference>
<dbReference type="GO" id="GO:0046872">
    <property type="term" value="F:metal ion binding"/>
    <property type="evidence" value="ECO:0007669"/>
    <property type="project" value="InterPro"/>
</dbReference>
<evidence type="ECO:0000256" key="2">
    <source>
        <dbReference type="ARBA" id="ARBA00023002"/>
    </source>
</evidence>
<evidence type="ECO:0000259" key="3">
    <source>
        <dbReference type="Pfam" id="PF00465"/>
    </source>
</evidence>
<dbReference type="InterPro" id="IPR044731">
    <property type="entry name" value="BDH-like"/>
</dbReference>
<dbReference type="InterPro" id="IPR001670">
    <property type="entry name" value="ADH_Fe/GldA"/>
</dbReference>
<reference evidence="6" key="2">
    <citation type="submission" date="2011-02" db="EMBL/GenBank/DDBJ databases">
        <title>The complete genome of Fluviicola taffensis DSM 16823.</title>
        <authorList>
            <consortium name="US DOE Joint Genome Institute (JGI-PGF)"/>
            <person name="Lucas S."/>
            <person name="Copeland A."/>
            <person name="Lapidus A."/>
            <person name="Bruce D."/>
            <person name="Goodwin L."/>
            <person name="Pitluck S."/>
            <person name="Kyrpides N."/>
            <person name="Mavromatis K."/>
            <person name="Ivanova N."/>
            <person name="Mikhailova N."/>
            <person name="Pagani I."/>
            <person name="Chertkov O."/>
            <person name="Detter J.C."/>
            <person name="Han C."/>
            <person name="Tapia R."/>
            <person name="Land M."/>
            <person name="Hauser L."/>
            <person name="Markowitz V."/>
            <person name="Cheng J.-F."/>
            <person name="Hugenholtz P."/>
            <person name="Woyke T."/>
            <person name="Wu D."/>
            <person name="Tindall B."/>
            <person name="Pomrenke H.G."/>
            <person name="Brambilla E."/>
            <person name="Klenk H.-P."/>
            <person name="Eisen J.A."/>
        </authorList>
    </citation>
    <scope>NUCLEOTIDE SEQUENCE [LARGE SCALE GENOMIC DNA]</scope>
    <source>
        <strain evidence="6">DSM 16823 / RW262 / RW262</strain>
    </source>
</reference>
<dbReference type="GO" id="GO:1990362">
    <property type="term" value="F:butanol dehydrogenase (NAD+) activity"/>
    <property type="evidence" value="ECO:0007669"/>
    <property type="project" value="InterPro"/>
</dbReference>
<dbReference type="GO" id="GO:0005829">
    <property type="term" value="C:cytosol"/>
    <property type="evidence" value="ECO:0007669"/>
    <property type="project" value="TreeGrafter"/>
</dbReference>
<name>F2IHJ2_FLUTR</name>
<evidence type="ECO:0000256" key="1">
    <source>
        <dbReference type="ARBA" id="ARBA00007358"/>
    </source>
</evidence>
<evidence type="ECO:0000313" key="5">
    <source>
        <dbReference type="EMBL" id="AEA43757.1"/>
    </source>
</evidence>
<sequence length="389" mass="43021">MNNFEITTPTTIVFGKDQLTRISQLLKTQAVDGKVIVLYGGGSIEKSGFLDKLKTELADLDLHFFKGIEANPEFTTLMKAVEYIREHQIGYMLAVGGGSVIDGAKFISGAVNYGGDPWDVLTQVPGSVFTSAVPFGCILTIPATGSESNSGAVISRSELKEKRTMGGPLFFPKFALLDPTFVATLPKRQIANGVIDAYTHTMEQYLTFTGENLLQERYAEGILSTLIEIGEKVLENPADYELAANLMWCANQALNGVLRCGVTTDWATHMIGHELTALHGIDHAQSLAIIAPRLYEVKFESKKAKLTQYGQRVWNLEGSDDQVARKAIAKTEEFFHKLSVKTRISEYTSDYQDTARIIHDRFVQRGWLGLGEKKDLTPKEAEYIVNQAI</sequence>
<dbReference type="EC" id="1.1.1.2" evidence="5"/>
<feature type="domain" description="Alcohol dehydrogenase iron-type/glycerol dehydrogenase GldA" evidence="3">
    <location>
        <begin position="9"/>
        <end position="179"/>
    </location>
</feature>
<proteinExistence type="inferred from homology"/>
<dbReference type="OrthoDB" id="9801156at2"/>
<dbReference type="GO" id="GO:0008106">
    <property type="term" value="F:alcohol dehydrogenase (NADP+) activity"/>
    <property type="evidence" value="ECO:0007669"/>
    <property type="project" value="UniProtKB-EC"/>
</dbReference>
<reference evidence="5 6" key="1">
    <citation type="journal article" date="2011" name="Stand. Genomic Sci.">
        <title>Complete genome sequence of the gliding freshwater bacterium Fluviicola taffensis type strain (RW262).</title>
        <authorList>
            <person name="Woyke T."/>
            <person name="Chertkov O."/>
            <person name="Lapidus A."/>
            <person name="Nolan M."/>
            <person name="Lucas S."/>
            <person name="Del Rio T.G."/>
            <person name="Tice H."/>
            <person name="Cheng J.F."/>
            <person name="Tapia R."/>
            <person name="Han C."/>
            <person name="Goodwin L."/>
            <person name="Pitluck S."/>
            <person name="Liolios K."/>
            <person name="Pagani I."/>
            <person name="Ivanova N."/>
            <person name="Huntemann M."/>
            <person name="Mavromatis K."/>
            <person name="Mikhailova N."/>
            <person name="Pati A."/>
            <person name="Chen A."/>
            <person name="Palaniappan K."/>
            <person name="Land M."/>
            <person name="Hauser L."/>
            <person name="Brambilla E.M."/>
            <person name="Rohde M."/>
            <person name="Mwirichia R."/>
            <person name="Sikorski J."/>
            <person name="Tindall B.J."/>
            <person name="Goker M."/>
            <person name="Bristow J."/>
            <person name="Eisen J.A."/>
            <person name="Markowitz V."/>
            <person name="Hugenholtz P."/>
            <person name="Klenk H.P."/>
            <person name="Kyrpides N.C."/>
        </authorList>
    </citation>
    <scope>NUCLEOTIDE SEQUENCE [LARGE SCALE GENOMIC DNA]</scope>
    <source>
        <strain evidence="6">DSM 16823 / RW262 / RW262</strain>
    </source>
</reference>
<dbReference type="PANTHER" id="PTHR43633">
    <property type="entry name" value="ALCOHOL DEHYDROGENASE YQHD"/>
    <property type="match status" value="1"/>
</dbReference>
<protein>
    <submittedName>
        <fullName evidence="5">Alcohol dehydrogenase (NADP(+))</fullName>
        <ecNumber evidence="5">1.1.1.2</ecNumber>
    </submittedName>
</protein>
<comment type="similarity">
    <text evidence="1">Belongs to the iron-containing alcohol dehydrogenase family.</text>
</comment>
<dbReference type="Pfam" id="PF00465">
    <property type="entry name" value="Fe-ADH"/>
    <property type="match status" value="1"/>
</dbReference>
<evidence type="ECO:0000259" key="4">
    <source>
        <dbReference type="Pfam" id="PF25137"/>
    </source>
</evidence>
<dbReference type="FunFam" id="3.40.50.1970:FF:000003">
    <property type="entry name" value="Alcohol dehydrogenase, iron-containing"/>
    <property type="match status" value="1"/>
</dbReference>
<dbReference type="PANTHER" id="PTHR43633:SF1">
    <property type="entry name" value="ALCOHOL DEHYDROGENASE YQHD"/>
    <property type="match status" value="1"/>
</dbReference>
<dbReference type="SUPFAM" id="SSF56796">
    <property type="entry name" value="Dehydroquinate synthase-like"/>
    <property type="match status" value="1"/>
</dbReference>
<gene>
    <name evidence="5" type="ordered locus">Fluta_1766</name>
</gene>
<dbReference type="Proteomes" id="UP000007463">
    <property type="component" value="Chromosome"/>
</dbReference>
<dbReference type="InterPro" id="IPR056798">
    <property type="entry name" value="ADH_Fe_C"/>
</dbReference>
<dbReference type="CDD" id="cd08187">
    <property type="entry name" value="BDH"/>
    <property type="match status" value="1"/>
</dbReference>
<dbReference type="eggNOG" id="COG1979">
    <property type="taxonomic scope" value="Bacteria"/>
</dbReference>
<organism evidence="5 6">
    <name type="scientific">Fluviicola taffensis (strain DSM 16823 / NCIMB 13979 / RW262)</name>
    <dbReference type="NCBI Taxonomy" id="755732"/>
    <lineage>
        <taxon>Bacteria</taxon>
        <taxon>Pseudomonadati</taxon>
        <taxon>Bacteroidota</taxon>
        <taxon>Flavobacteriia</taxon>
        <taxon>Flavobacteriales</taxon>
        <taxon>Crocinitomicaceae</taxon>
        <taxon>Fluviicola</taxon>
    </lineage>
</organism>
<feature type="domain" description="Fe-containing alcohol dehydrogenase-like C-terminal" evidence="4">
    <location>
        <begin position="191"/>
        <end position="357"/>
    </location>
</feature>
<dbReference type="KEGG" id="fte:Fluta_1766"/>
<dbReference type="STRING" id="755732.Fluta_1766"/>
<accession>F2IHJ2</accession>
<dbReference type="Gene3D" id="3.40.50.1970">
    <property type="match status" value="1"/>
</dbReference>
<dbReference type="Gene3D" id="1.20.1090.10">
    <property type="entry name" value="Dehydroquinate synthase-like - alpha domain"/>
    <property type="match status" value="1"/>
</dbReference>
<dbReference type="GO" id="GO:1990002">
    <property type="term" value="F:methylglyoxal reductase (NADPH) (acetol producing) activity"/>
    <property type="evidence" value="ECO:0007669"/>
    <property type="project" value="TreeGrafter"/>
</dbReference>
<dbReference type="EMBL" id="CP002542">
    <property type="protein sequence ID" value="AEA43757.1"/>
    <property type="molecule type" value="Genomic_DNA"/>
</dbReference>
<dbReference type="AlphaFoldDB" id="F2IHJ2"/>
<evidence type="ECO:0000313" key="6">
    <source>
        <dbReference type="Proteomes" id="UP000007463"/>
    </source>
</evidence>
<dbReference type="HOGENOM" id="CLU_007207_0_4_10"/>
<dbReference type="RefSeq" id="WP_013686527.1">
    <property type="nucleotide sequence ID" value="NC_015321.1"/>
</dbReference>
<keyword evidence="2 5" id="KW-0560">Oxidoreductase</keyword>
<keyword evidence="6" id="KW-1185">Reference proteome</keyword>